<name>A0A135Z859_GARVA</name>
<gene>
    <name evidence="2" type="ORF">HMPREF3230_00593</name>
</gene>
<comment type="caution">
    <text evidence="2">The sequence shown here is derived from an EMBL/GenBank/DDBJ whole genome shotgun (WGS) entry which is preliminary data.</text>
</comment>
<evidence type="ECO:0000313" key="3">
    <source>
        <dbReference type="Proteomes" id="UP000070505"/>
    </source>
</evidence>
<dbReference type="AlphaFoldDB" id="A0A135Z859"/>
<evidence type="ECO:0000256" key="1">
    <source>
        <dbReference type="SAM" id="MobiDB-lite"/>
    </source>
</evidence>
<dbReference type="EMBL" id="LSRC01000020">
    <property type="protein sequence ID" value="KXI17794.1"/>
    <property type="molecule type" value="Genomic_DNA"/>
</dbReference>
<reference evidence="2 3" key="1">
    <citation type="submission" date="2016-02" db="EMBL/GenBank/DDBJ databases">
        <authorList>
            <person name="Wen L."/>
            <person name="He K."/>
            <person name="Yang H."/>
        </authorList>
    </citation>
    <scope>NUCLEOTIDE SEQUENCE [LARGE SCALE GENOMIC DNA]</scope>
    <source>
        <strain evidence="2 3">CMW7778B</strain>
    </source>
</reference>
<feature type="region of interest" description="Disordered" evidence="1">
    <location>
        <begin position="44"/>
        <end position="67"/>
    </location>
</feature>
<protein>
    <recommendedName>
        <fullName evidence="4">DNA-binding protein</fullName>
    </recommendedName>
</protein>
<accession>A0A135Z859</accession>
<sequence length="67" mass="7543">MNERYLSYTEVAKLICVKTSTLDNYDFPDPDAFIGRTHGCKGVRHAPDGSRSKLQYSHVSNRAPCQP</sequence>
<evidence type="ECO:0008006" key="4">
    <source>
        <dbReference type="Google" id="ProtNLM"/>
    </source>
</evidence>
<dbReference type="Proteomes" id="UP000070505">
    <property type="component" value="Unassembled WGS sequence"/>
</dbReference>
<evidence type="ECO:0000313" key="2">
    <source>
        <dbReference type="EMBL" id="KXI17794.1"/>
    </source>
</evidence>
<organism evidence="2 3">
    <name type="scientific">Gardnerella vaginalis</name>
    <dbReference type="NCBI Taxonomy" id="2702"/>
    <lineage>
        <taxon>Bacteria</taxon>
        <taxon>Bacillati</taxon>
        <taxon>Actinomycetota</taxon>
        <taxon>Actinomycetes</taxon>
        <taxon>Bifidobacteriales</taxon>
        <taxon>Bifidobacteriaceae</taxon>
        <taxon>Gardnerella</taxon>
    </lineage>
</organism>
<proteinExistence type="predicted"/>